<dbReference type="STRING" id="223786.SAMN05216234_14215"/>
<proteinExistence type="predicted"/>
<dbReference type="Proteomes" id="UP000199227">
    <property type="component" value="Unassembled WGS sequence"/>
</dbReference>
<evidence type="ECO:0000313" key="2">
    <source>
        <dbReference type="Proteomes" id="UP000199227"/>
    </source>
</evidence>
<keyword evidence="2" id="KW-1185">Reference proteome</keyword>
<accession>A0A1I5TBG3</accession>
<protein>
    <submittedName>
        <fullName evidence="1">SRSO17 transposase</fullName>
    </submittedName>
</protein>
<name>A0A1I5TBG3_9BACT</name>
<dbReference type="AlphaFoldDB" id="A0A1I5TBG3"/>
<dbReference type="OrthoDB" id="5337863at2"/>
<reference evidence="1 2" key="1">
    <citation type="submission" date="2016-10" db="EMBL/GenBank/DDBJ databases">
        <authorList>
            <person name="de Groot N.N."/>
        </authorList>
    </citation>
    <scope>NUCLEOTIDE SEQUENCE [LARGE SCALE GENOMIC DNA]</scope>
    <source>
        <strain evidence="1 2">EP1-55-1</strain>
    </source>
</reference>
<evidence type="ECO:0000313" key="1">
    <source>
        <dbReference type="EMBL" id="SFP80394.1"/>
    </source>
</evidence>
<sequence length="397" mass="45141">MRKLLMTLLTVSLLFGQSQILSPIPLPMTIIIDLDPNEYEDHILEKKLENGEVFTFIAKSKNSKNEELLTMRQNIMSLFNIMEKIYASGTFRLAFIVPYKVIGKYASSTSNSALGYLLNRGIPFEMKLYTIEDEDEQSLLETLNDINKEEFDLVVAPVTQKGAYYLCNQTLYSPLFIPTLHKNRLDCSNSMIFFGGIDYTKQIEILSSLVDEDGLKITVSDNSPVSQMLSNTAKEIVPIDESIVLGQNGYYKRTISRFSDLNQSTIFLNTPIVKSSLFLSQLTLANFKPSKVLSTQINYSPLLLTLTQYHDRENMVIANSIEKIDPKLSENIALIDQDIRFNWLNYSTVAGIDIVFSEKTSESRLSTVKLVNGSLNHNVKLYEAGLYRFILKEPFEY</sequence>
<organism evidence="1 2">
    <name type="scientific">Hydrogenimonas thermophila</name>
    <dbReference type="NCBI Taxonomy" id="223786"/>
    <lineage>
        <taxon>Bacteria</taxon>
        <taxon>Pseudomonadati</taxon>
        <taxon>Campylobacterota</taxon>
        <taxon>Epsilonproteobacteria</taxon>
        <taxon>Campylobacterales</taxon>
        <taxon>Hydrogenimonadaceae</taxon>
        <taxon>Hydrogenimonas</taxon>
    </lineage>
</organism>
<gene>
    <name evidence="1" type="ORF">SAMN05216234_14215</name>
</gene>
<dbReference type="EMBL" id="FOXB01000042">
    <property type="protein sequence ID" value="SFP80394.1"/>
    <property type="molecule type" value="Genomic_DNA"/>
</dbReference>
<dbReference type="RefSeq" id="WP_092913736.1">
    <property type="nucleotide sequence ID" value="NZ_FOXB01000042.1"/>
</dbReference>